<dbReference type="Proteomes" id="UP000238042">
    <property type="component" value="Unassembled WGS sequence"/>
</dbReference>
<comment type="caution">
    <text evidence="2">The sequence shown here is derived from an EMBL/GenBank/DDBJ whole genome shotgun (WGS) entry which is preliminary data.</text>
</comment>
<proteinExistence type="predicted"/>
<gene>
    <name evidence="2" type="ORF">C4S77_06930</name>
</gene>
<reference evidence="2 3" key="1">
    <citation type="submission" date="2018-02" db="EMBL/GenBank/DDBJ databases">
        <title>Genome sequences of Apibacter spp., gut symbionts of Asian honey bees.</title>
        <authorList>
            <person name="Kwong W.K."/>
            <person name="Steele M.I."/>
            <person name="Moran N.A."/>
        </authorList>
    </citation>
    <scope>NUCLEOTIDE SEQUENCE [LARGE SCALE GENOMIC DNA]</scope>
    <source>
        <strain evidence="3">wkB301</strain>
    </source>
</reference>
<keyword evidence="1" id="KW-0472">Membrane</keyword>
<feature type="transmembrane region" description="Helical" evidence="1">
    <location>
        <begin position="20"/>
        <end position="39"/>
    </location>
</feature>
<keyword evidence="1" id="KW-0812">Transmembrane</keyword>
<name>A0A2S8AAD4_9FLAO</name>
<protein>
    <submittedName>
        <fullName evidence="2">Uncharacterized protein</fullName>
    </submittedName>
</protein>
<keyword evidence="3" id="KW-1185">Reference proteome</keyword>
<keyword evidence="1" id="KW-1133">Transmembrane helix</keyword>
<evidence type="ECO:0000256" key="1">
    <source>
        <dbReference type="SAM" id="Phobius"/>
    </source>
</evidence>
<feature type="transmembrane region" description="Helical" evidence="1">
    <location>
        <begin position="51"/>
        <end position="71"/>
    </location>
</feature>
<evidence type="ECO:0000313" key="2">
    <source>
        <dbReference type="EMBL" id="PQL91540.1"/>
    </source>
</evidence>
<sequence>MSNFREAQNTAHPSKTNTLMSAIIIILILILSIQIWLMYGALNNALADNQPFAWATFGGSLFLFISALFLLKYLPDARKSEAKDSENKYE</sequence>
<dbReference type="RefSeq" id="WP_105246945.1">
    <property type="nucleotide sequence ID" value="NZ_PSZM01000040.1"/>
</dbReference>
<organism evidence="2 3">
    <name type="scientific">Apibacter adventoris</name>
    <dbReference type="NCBI Taxonomy" id="1679466"/>
    <lineage>
        <taxon>Bacteria</taxon>
        <taxon>Pseudomonadati</taxon>
        <taxon>Bacteroidota</taxon>
        <taxon>Flavobacteriia</taxon>
        <taxon>Flavobacteriales</taxon>
        <taxon>Weeksellaceae</taxon>
        <taxon>Apibacter</taxon>
    </lineage>
</organism>
<accession>A0A2S8AAD4</accession>
<evidence type="ECO:0000313" key="3">
    <source>
        <dbReference type="Proteomes" id="UP000238042"/>
    </source>
</evidence>
<dbReference type="EMBL" id="PSZM01000040">
    <property type="protein sequence ID" value="PQL91540.1"/>
    <property type="molecule type" value="Genomic_DNA"/>
</dbReference>
<dbReference type="AlphaFoldDB" id="A0A2S8AAD4"/>